<gene>
    <name evidence="2" type="ORF">SISSUDRAFT_872889</name>
</gene>
<dbReference type="EMBL" id="KV428086">
    <property type="protein sequence ID" value="KZT37322.1"/>
    <property type="molecule type" value="Genomic_DNA"/>
</dbReference>
<evidence type="ECO:0000259" key="1">
    <source>
        <dbReference type="Pfam" id="PF20703"/>
    </source>
</evidence>
<name>A0A166CCZ9_9AGAM</name>
<dbReference type="CDD" id="cd21037">
    <property type="entry name" value="MLKL_NTD"/>
    <property type="match status" value="1"/>
</dbReference>
<dbReference type="InterPro" id="IPR049052">
    <property type="entry name" value="nSTAND1"/>
</dbReference>
<dbReference type="Gene3D" id="3.40.50.300">
    <property type="entry name" value="P-loop containing nucleotide triphosphate hydrolases"/>
    <property type="match status" value="1"/>
</dbReference>
<evidence type="ECO:0000313" key="3">
    <source>
        <dbReference type="Proteomes" id="UP000076798"/>
    </source>
</evidence>
<dbReference type="OrthoDB" id="1534087at2759"/>
<dbReference type="InterPro" id="IPR011990">
    <property type="entry name" value="TPR-like_helical_dom_sf"/>
</dbReference>
<dbReference type="STRING" id="1314776.A0A166CCZ9"/>
<keyword evidence="3" id="KW-1185">Reference proteome</keyword>
<protein>
    <recommendedName>
        <fullName evidence="1">Novel STAND NTPase 1 domain-containing protein</fullName>
    </recommendedName>
</protein>
<dbReference type="SUPFAM" id="SSF52540">
    <property type="entry name" value="P-loop containing nucleoside triphosphate hydrolases"/>
    <property type="match status" value="1"/>
</dbReference>
<organism evidence="2 3">
    <name type="scientific">Sistotremastrum suecicum HHB10207 ss-3</name>
    <dbReference type="NCBI Taxonomy" id="1314776"/>
    <lineage>
        <taxon>Eukaryota</taxon>
        <taxon>Fungi</taxon>
        <taxon>Dikarya</taxon>
        <taxon>Basidiomycota</taxon>
        <taxon>Agaricomycotina</taxon>
        <taxon>Agaricomycetes</taxon>
        <taxon>Sistotremastrales</taxon>
        <taxon>Sistotremastraceae</taxon>
        <taxon>Sistotremastrum</taxon>
    </lineage>
</organism>
<reference evidence="2 3" key="1">
    <citation type="journal article" date="2016" name="Mol. Biol. Evol.">
        <title>Comparative Genomics of Early-Diverging Mushroom-Forming Fungi Provides Insights into the Origins of Lignocellulose Decay Capabilities.</title>
        <authorList>
            <person name="Nagy L.G."/>
            <person name="Riley R."/>
            <person name="Tritt A."/>
            <person name="Adam C."/>
            <person name="Daum C."/>
            <person name="Floudas D."/>
            <person name="Sun H."/>
            <person name="Yadav J.S."/>
            <person name="Pangilinan J."/>
            <person name="Larsson K.H."/>
            <person name="Matsuura K."/>
            <person name="Barry K."/>
            <person name="Labutti K."/>
            <person name="Kuo R."/>
            <person name="Ohm R.A."/>
            <person name="Bhattacharya S.S."/>
            <person name="Shirouzu T."/>
            <person name="Yoshinaga Y."/>
            <person name="Martin F.M."/>
            <person name="Grigoriev I.V."/>
            <person name="Hibbett D.S."/>
        </authorList>
    </citation>
    <scope>NUCLEOTIDE SEQUENCE [LARGE SCALE GENOMIC DNA]</scope>
    <source>
        <strain evidence="2 3">HHB10207 ss-3</strain>
    </source>
</reference>
<dbReference type="Gene3D" id="1.25.40.10">
    <property type="entry name" value="Tetratricopeptide repeat domain"/>
    <property type="match status" value="3"/>
</dbReference>
<evidence type="ECO:0000313" key="2">
    <source>
        <dbReference type="EMBL" id="KZT37322.1"/>
    </source>
</evidence>
<sequence length="987" mass="110798">MIRCSSQLLRTLEGIAEFVKDYVQKSKLSRLFLSGTKEEYLKKFEDDLDKCLALFSLSLKFNTLSISASSRRVLGSYQDELRTTIDSAQRTQEDLLKASVMKEDVTGGRFPSVLPPAPQIFFGRDELVAEVVDAMTSENAAENSKRTASHVVLLGAGGMGKTSLALTVLHRPKVSSYFGTYRYFVPCESLLDADALVIHLGKRFGIPIPTTISVQARQRHFESHLKRVLSILDKPIIIVLDNFETPWEAASSRPGVEGLLQALVDIPQVNLLLTMRGAERPSGVAWHRPFLAPLPSLDISSAKRTFVSISDVPEDDADLPELLAALENVPLAVTLMANLAQGLNCRDLLQQWREERTSMLTRGWDSRTSSVDVSIQVSLSSERLRSNPSSLPILQILSLLPDGALPEDLVAMSEDPSTVPGAITSLRQVALVQQGTCPQGNFLPRLRSLSPIREFIKAHHPVSVPSFLPVAKHFLTLIESVDIERHVFENVERLRDMRTQMTNLCVVISHGFSQHVLIKDLVRAAINLQLFSDDATPGLIYTLLQTALHASKEISDRELEAACLAPLYENMGAADMKQYLQLLEEALEIYKKENFQSLTSRRDHIRCLRNYGDTWRRIGELYRAREVLQEALTIATSHGFRKEQAELWALLSSIYSELEQMNETREAAYQAIAIAESCSFPLIKGRAYSTLSQLYFKRASFSLSAEFAQKAAEIKLAITGRSHTYAIDIFFMAWIYFRQSRLNLAEQTFREAREIFARCGLKDWMTVVNVAMGKMRLERGDVTGAMTDFHLSFRQWTELSWPREQAACLTAMGEAELIRGNPITAWTHFTEARKLFRAGNECGSTRDAEAMIGLADVAIVQGRPEDAMSHLIVACVIFRKASDRLYLAIIVKKMGDVQLRLREWIVARACYLAAYEVFQHLDVKKSLADVLVSLGDLNAVDGHRAEAKVDWQRALHLYSENPSRVKECEEKIAALDQERAGDFIRNK</sequence>
<dbReference type="SUPFAM" id="SSF48452">
    <property type="entry name" value="TPR-like"/>
    <property type="match status" value="2"/>
</dbReference>
<dbReference type="InterPro" id="IPR059179">
    <property type="entry name" value="MLKL-like_MCAfunc"/>
</dbReference>
<proteinExistence type="predicted"/>
<dbReference type="Proteomes" id="UP000076798">
    <property type="component" value="Unassembled WGS sequence"/>
</dbReference>
<dbReference type="InterPro" id="IPR027417">
    <property type="entry name" value="P-loop_NTPase"/>
</dbReference>
<dbReference type="SMART" id="SM00028">
    <property type="entry name" value="TPR"/>
    <property type="match status" value="4"/>
</dbReference>
<feature type="domain" description="Novel STAND NTPase 1" evidence="1">
    <location>
        <begin position="119"/>
        <end position="276"/>
    </location>
</feature>
<dbReference type="PANTHER" id="PTHR47691:SF3">
    <property type="entry name" value="HTH-TYPE TRANSCRIPTIONAL REGULATOR RV0890C-RELATED"/>
    <property type="match status" value="1"/>
</dbReference>
<dbReference type="PANTHER" id="PTHR47691">
    <property type="entry name" value="REGULATOR-RELATED"/>
    <property type="match status" value="1"/>
</dbReference>
<dbReference type="InterPro" id="IPR019734">
    <property type="entry name" value="TPR_rpt"/>
</dbReference>
<dbReference type="AlphaFoldDB" id="A0A166CCZ9"/>
<accession>A0A166CCZ9</accession>
<dbReference type="Pfam" id="PF20703">
    <property type="entry name" value="nSTAND1"/>
    <property type="match status" value="1"/>
</dbReference>